<name>A0A396ICD7_MEDTR</name>
<dbReference type="Proteomes" id="UP000265566">
    <property type="component" value="Chromosome 4"/>
</dbReference>
<organism evidence="1 2">
    <name type="scientific">Medicago truncatula</name>
    <name type="common">Barrel medic</name>
    <name type="synonym">Medicago tribuloides</name>
    <dbReference type="NCBI Taxonomy" id="3880"/>
    <lineage>
        <taxon>Eukaryota</taxon>
        <taxon>Viridiplantae</taxon>
        <taxon>Streptophyta</taxon>
        <taxon>Embryophyta</taxon>
        <taxon>Tracheophyta</taxon>
        <taxon>Spermatophyta</taxon>
        <taxon>Magnoliopsida</taxon>
        <taxon>eudicotyledons</taxon>
        <taxon>Gunneridae</taxon>
        <taxon>Pentapetalae</taxon>
        <taxon>rosids</taxon>
        <taxon>fabids</taxon>
        <taxon>Fabales</taxon>
        <taxon>Fabaceae</taxon>
        <taxon>Papilionoideae</taxon>
        <taxon>50 kb inversion clade</taxon>
        <taxon>NPAAA clade</taxon>
        <taxon>Hologalegina</taxon>
        <taxon>IRL clade</taxon>
        <taxon>Trifolieae</taxon>
        <taxon>Medicago</taxon>
    </lineage>
</organism>
<dbReference type="EMBL" id="PSQE01000004">
    <property type="protein sequence ID" value="RHN60497.1"/>
    <property type="molecule type" value="Genomic_DNA"/>
</dbReference>
<evidence type="ECO:0000313" key="2">
    <source>
        <dbReference type="Proteomes" id="UP000265566"/>
    </source>
</evidence>
<proteinExistence type="predicted"/>
<dbReference type="Gramene" id="rna22814">
    <property type="protein sequence ID" value="RHN60497.1"/>
    <property type="gene ID" value="gene22814"/>
</dbReference>
<sequence>MSRVGMSITERLEHCASDLSLWNKTTRNGMKGKIAEYRKELNR</sequence>
<gene>
    <name evidence="1" type="ORF">MtrunA17_Chr4g0026461</name>
</gene>
<evidence type="ECO:0000313" key="1">
    <source>
        <dbReference type="EMBL" id="RHN60497.1"/>
    </source>
</evidence>
<protein>
    <submittedName>
        <fullName evidence="1">Uncharacterized protein</fullName>
    </submittedName>
</protein>
<dbReference type="AlphaFoldDB" id="A0A396ICD7"/>
<reference evidence="2" key="1">
    <citation type="journal article" date="2018" name="Nat. Plants">
        <title>Whole-genome landscape of Medicago truncatula symbiotic genes.</title>
        <authorList>
            <person name="Pecrix Y."/>
            <person name="Staton S.E."/>
            <person name="Sallet E."/>
            <person name="Lelandais-Briere C."/>
            <person name="Moreau S."/>
            <person name="Carrere S."/>
            <person name="Blein T."/>
            <person name="Jardinaud M.F."/>
            <person name="Latrasse D."/>
            <person name="Zouine M."/>
            <person name="Zahm M."/>
            <person name="Kreplak J."/>
            <person name="Mayjonade B."/>
            <person name="Satge C."/>
            <person name="Perez M."/>
            <person name="Cauet S."/>
            <person name="Marande W."/>
            <person name="Chantry-Darmon C."/>
            <person name="Lopez-Roques C."/>
            <person name="Bouchez O."/>
            <person name="Berard A."/>
            <person name="Debelle F."/>
            <person name="Munos S."/>
            <person name="Bendahmane A."/>
            <person name="Berges H."/>
            <person name="Niebel A."/>
            <person name="Buitink J."/>
            <person name="Frugier F."/>
            <person name="Benhamed M."/>
            <person name="Crespi M."/>
            <person name="Gouzy J."/>
            <person name="Gamas P."/>
        </authorList>
    </citation>
    <scope>NUCLEOTIDE SEQUENCE [LARGE SCALE GENOMIC DNA]</scope>
    <source>
        <strain evidence="2">cv. Jemalong A17</strain>
    </source>
</reference>
<comment type="caution">
    <text evidence="1">The sequence shown here is derived from an EMBL/GenBank/DDBJ whole genome shotgun (WGS) entry which is preliminary data.</text>
</comment>
<accession>A0A396ICD7</accession>